<dbReference type="AlphaFoldDB" id="A0A327Z4Q6"/>
<keyword evidence="1" id="KW-0732">Signal</keyword>
<dbReference type="Proteomes" id="UP000249341">
    <property type="component" value="Unassembled WGS sequence"/>
</dbReference>
<organism evidence="2 3">
    <name type="scientific">Actinoplanes lutulentus</name>
    <dbReference type="NCBI Taxonomy" id="1287878"/>
    <lineage>
        <taxon>Bacteria</taxon>
        <taxon>Bacillati</taxon>
        <taxon>Actinomycetota</taxon>
        <taxon>Actinomycetes</taxon>
        <taxon>Micromonosporales</taxon>
        <taxon>Micromonosporaceae</taxon>
        <taxon>Actinoplanes</taxon>
    </lineage>
</organism>
<protein>
    <recommendedName>
        <fullName evidence="4">Peptidase inhibitor family I36</fullName>
    </recommendedName>
</protein>
<sequence length="150" mass="15739">MRESPLPRNKLVSSALAVLAGVAAALMISPSPASAAIEEVKNAVAGTPPASVTSGTCVSSTGALICFQPYGDTWWVKDTKADSASAVADWEVNSGSAIRIGYCVNSLGNGMWGKCVHDYVEGSLVMAVARTWDKSEDTWTNSYNVGYWSA</sequence>
<evidence type="ECO:0008006" key="4">
    <source>
        <dbReference type="Google" id="ProtNLM"/>
    </source>
</evidence>
<accession>A0A327Z4Q6</accession>
<evidence type="ECO:0000256" key="1">
    <source>
        <dbReference type="SAM" id="SignalP"/>
    </source>
</evidence>
<feature type="chain" id="PRO_5016293799" description="Peptidase inhibitor family I36" evidence="1">
    <location>
        <begin position="36"/>
        <end position="150"/>
    </location>
</feature>
<dbReference type="EMBL" id="QLMJ01000016">
    <property type="protein sequence ID" value="RAK30559.1"/>
    <property type="molecule type" value="Genomic_DNA"/>
</dbReference>
<reference evidence="2 3" key="1">
    <citation type="submission" date="2018-06" db="EMBL/GenBank/DDBJ databases">
        <title>Genomic Encyclopedia of Type Strains, Phase III (KMG-III): the genomes of soil and plant-associated and newly described type strains.</title>
        <authorList>
            <person name="Whitman W."/>
        </authorList>
    </citation>
    <scope>NUCLEOTIDE SEQUENCE [LARGE SCALE GENOMIC DNA]</scope>
    <source>
        <strain evidence="2 3">CGMCC 4.7090</strain>
    </source>
</reference>
<proteinExistence type="predicted"/>
<name>A0A327Z4Q6_9ACTN</name>
<feature type="signal peptide" evidence="1">
    <location>
        <begin position="1"/>
        <end position="35"/>
    </location>
</feature>
<gene>
    <name evidence="2" type="ORF">B0I29_116218</name>
</gene>
<keyword evidence="3" id="KW-1185">Reference proteome</keyword>
<evidence type="ECO:0000313" key="2">
    <source>
        <dbReference type="EMBL" id="RAK30559.1"/>
    </source>
</evidence>
<evidence type="ECO:0000313" key="3">
    <source>
        <dbReference type="Proteomes" id="UP000249341"/>
    </source>
</evidence>
<comment type="caution">
    <text evidence="2">The sequence shown here is derived from an EMBL/GenBank/DDBJ whole genome shotgun (WGS) entry which is preliminary data.</text>
</comment>